<evidence type="ECO:0000313" key="7">
    <source>
        <dbReference type="Proteomes" id="UP000254191"/>
    </source>
</evidence>
<sequence length="170" mass="19431">MGYTHYFTQKQSVDPLMWQNFREHLDKLYHHYLANPISAEQICGGYPDKPIVLCDGLEEKRLNDGSLFTDDGEALCFNGNAADDMNHETFIVQREIPVEDYWDFCKTAYKPYDVFVVAALLLLYNLCPGYFSVSSDGDIRDWQPVLDYVSQVFPYLILTLPEGIGLPEAG</sequence>
<dbReference type="Proteomes" id="UP000254191">
    <property type="component" value="Unassembled WGS sequence"/>
</dbReference>
<dbReference type="Proteomes" id="UP000195540">
    <property type="component" value="Chromosome"/>
</dbReference>
<name>A0A1Z1SRE9_PROMI</name>
<evidence type="ECO:0000313" key="6">
    <source>
        <dbReference type="Proteomes" id="UP000251485"/>
    </source>
</evidence>
<protein>
    <submittedName>
        <fullName evidence="2">Uncharacterized protein</fullName>
    </submittedName>
</protein>
<reference evidence="6 7" key="2">
    <citation type="submission" date="2018-06" db="EMBL/GenBank/DDBJ databases">
        <authorList>
            <consortium name="Pathogen Informatics"/>
            <person name="Doyle S."/>
        </authorList>
    </citation>
    <scope>NUCLEOTIDE SEQUENCE [LARGE SCALE GENOMIC DNA]</scope>
    <source>
        <strain evidence="3 6">NCTC10975</strain>
        <strain evidence="4 7">NCTC11938</strain>
    </source>
</reference>
<dbReference type="GeneID" id="6803440"/>
<dbReference type="STRING" id="584.AOUC001_14280"/>
<gene>
    <name evidence="1" type="ORF">AM402_04880</name>
    <name evidence="3" type="ORF">NCTC10975_05150</name>
    <name evidence="4" type="ORF">NCTC11938_02746</name>
    <name evidence="2" type="ORF">PW210_000551</name>
</gene>
<evidence type="ECO:0000313" key="2">
    <source>
        <dbReference type="EMBL" id="EKW9774786.1"/>
    </source>
</evidence>
<evidence type="ECO:0000313" key="8">
    <source>
        <dbReference type="Proteomes" id="UP001171165"/>
    </source>
</evidence>
<reference evidence="2" key="3">
    <citation type="submission" date="2023-06" db="EMBL/GenBank/DDBJ databases">
        <authorList>
            <consortium name="Clinical and Environmental Microbiology Branch: Whole genome sequencing antimicrobial resistance pathogens in the healthcare setting"/>
        </authorList>
    </citation>
    <scope>NUCLEOTIDE SEQUENCE</scope>
    <source>
        <strain evidence="2">Microbial</strain>
    </source>
</reference>
<evidence type="ECO:0000313" key="5">
    <source>
        <dbReference type="Proteomes" id="UP000195540"/>
    </source>
</evidence>
<dbReference type="EMBL" id="ABKSPD020000001">
    <property type="protein sequence ID" value="EKW9774786.1"/>
    <property type="molecule type" value="Genomic_DNA"/>
</dbReference>
<evidence type="ECO:0000313" key="3">
    <source>
        <dbReference type="EMBL" id="SPZ03786.1"/>
    </source>
</evidence>
<dbReference type="Proteomes" id="UP000251485">
    <property type="component" value="Unassembled WGS sequence"/>
</dbReference>
<accession>A0A1Z1SRE9</accession>
<proteinExistence type="predicted"/>
<reference evidence="1 5" key="1">
    <citation type="submission" date="2017-05" db="EMBL/GenBank/DDBJ databases">
        <title>Whole genome sequencing of Proteus mirabilis AR_0155.</title>
        <authorList>
            <person name="Conlan S."/>
            <person name="Thomas P.J."/>
            <person name="Mullikin J."/>
            <person name="Frank K.M."/>
            <person name="Segre J.A."/>
        </authorList>
    </citation>
    <scope>NUCLEOTIDE SEQUENCE [LARGE SCALE GENOMIC DNA]</scope>
    <source>
        <strain evidence="1 5">AR_0155</strain>
    </source>
</reference>
<organism evidence="2 8">
    <name type="scientific">Proteus mirabilis</name>
    <dbReference type="NCBI Taxonomy" id="584"/>
    <lineage>
        <taxon>Bacteria</taxon>
        <taxon>Pseudomonadati</taxon>
        <taxon>Pseudomonadota</taxon>
        <taxon>Gammaproteobacteria</taxon>
        <taxon>Enterobacterales</taxon>
        <taxon>Morganellaceae</taxon>
        <taxon>Proteus</taxon>
    </lineage>
</organism>
<dbReference type="Proteomes" id="UP001171165">
    <property type="component" value="Unassembled WGS sequence"/>
</dbReference>
<evidence type="ECO:0000313" key="1">
    <source>
        <dbReference type="EMBL" id="ARX33513.1"/>
    </source>
</evidence>
<dbReference type="RefSeq" id="WP_000542402.1">
    <property type="nucleotide sequence ID" value="NZ_ABFCQN020000017.1"/>
</dbReference>
<dbReference type="OrthoDB" id="6632056at2"/>
<dbReference type="EMBL" id="UAUE01000037">
    <property type="protein sequence ID" value="SPZ03786.1"/>
    <property type="molecule type" value="Genomic_DNA"/>
</dbReference>
<dbReference type="EMBL" id="CP021694">
    <property type="protein sequence ID" value="ARX33513.1"/>
    <property type="molecule type" value="Genomic_DNA"/>
</dbReference>
<dbReference type="AlphaFoldDB" id="A0A1Z1SRE9"/>
<evidence type="ECO:0000313" key="4">
    <source>
        <dbReference type="EMBL" id="SUC38478.1"/>
    </source>
</evidence>
<dbReference type="EMBL" id="UGTS01000005">
    <property type="protein sequence ID" value="SUC38478.1"/>
    <property type="molecule type" value="Genomic_DNA"/>
</dbReference>